<evidence type="ECO:0000313" key="2">
    <source>
        <dbReference type="EMBL" id="KCZ56161.1"/>
    </source>
</evidence>
<proteinExistence type="predicted"/>
<comment type="caution">
    <text evidence="2">The sequence shown here is derived from an EMBL/GenBank/DDBJ whole genome shotgun (WGS) entry which is preliminary data.</text>
</comment>
<dbReference type="EMBL" id="AWFG01000052">
    <property type="protein sequence ID" value="KCZ56161.1"/>
    <property type="molecule type" value="Genomic_DNA"/>
</dbReference>
<feature type="transmembrane region" description="Helical" evidence="1">
    <location>
        <begin position="40"/>
        <end position="58"/>
    </location>
</feature>
<reference evidence="2 3" key="1">
    <citation type="journal article" date="2014" name="Antonie Van Leeuwenhoek">
        <title>Hyphomonas beringensis sp. nov. and Hyphomonas chukchiensis sp. nov., isolated from surface seawater of the Bering Sea and Chukchi Sea.</title>
        <authorList>
            <person name="Li C."/>
            <person name="Lai Q."/>
            <person name="Li G."/>
            <person name="Dong C."/>
            <person name="Wang J."/>
            <person name="Liao Y."/>
            <person name="Shao Z."/>
        </authorList>
    </citation>
    <scope>NUCLEOTIDE SEQUENCE [LARGE SCALE GENOMIC DNA]</scope>
    <source>
        <strain evidence="2 3">BH-BN04-4</strain>
    </source>
</reference>
<dbReference type="AlphaFoldDB" id="A0A062U782"/>
<accession>A0A062U782</accession>
<evidence type="ECO:0000313" key="3">
    <source>
        <dbReference type="Proteomes" id="UP000027190"/>
    </source>
</evidence>
<keyword evidence="3" id="KW-1185">Reference proteome</keyword>
<protein>
    <recommendedName>
        <fullName evidence="4">Dihydrolipoamide dehydrogenase</fullName>
    </recommendedName>
</protein>
<dbReference type="STRING" id="1280947.HY30_07865"/>
<evidence type="ECO:0000256" key="1">
    <source>
        <dbReference type="SAM" id="Phobius"/>
    </source>
</evidence>
<dbReference type="NCBIfam" id="NF038050">
    <property type="entry name" value="NrtS"/>
    <property type="match status" value="1"/>
</dbReference>
<dbReference type="RefSeq" id="WP_034742410.1">
    <property type="nucleotide sequence ID" value="NZ_AWFG01000052.1"/>
</dbReference>
<evidence type="ECO:0008006" key="4">
    <source>
        <dbReference type="Google" id="ProtNLM"/>
    </source>
</evidence>
<dbReference type="InterPro" id="IPR047700">
    <property type="entry name" value="NrtS-like"/>
</dbReference>
<name>A0A062U782_9PROT</name>
<gene>
    <name evidence="2" type="ORF">HY30_07865</name>
</gene>
<dbReference type="OrthoDB" id="5179380at2"/>
<keyword evidence="1" id="KW-0472">Membrane</keyword>
<dbReference type="Proteomes" id="UP000027190">
    <property type="component" value="Unassembled WGS sequence"/>
</dbReference>
<organism evidence="2 3">
    <name type="scientific">Hyphomonas chukchiensis</name>
    <dbReference type="NCBI Taxonomy" id="1280947"/>
    <lineage>
        <taxon>Bacteria</taxon>
        <taxon>Pseudomonadati</taxon>
        <taxon>Pseudomonadota</taxon>
        <taxon>Alphaproteobacteria</taxon>
        <taxon>Hyphomonadales</taxon>
        <taxon>Hyphomonadaceae</taxon>
        <taxon>Hyphomonas</taxon>
    </lineage>
</organism>
<sequence length="62" mass="6848">MRPILTRGLIVAILVGSLLTLINQFERVVAVEPLNWWKMGLSYIVPFCVSVFSAMAVGPKSD</sequence>
<keyword evidence="1" id="KW-1133">Transmembrane helix</keyword>
<dbReference type="PATRIC" id="fig|1280947.3.peg.2989"/>
<keyword evidence="1" id="KW-0812">Transmembrane</keyword>